<feature type="compositionally biased region" description="Pro residues" evidence="7">
    <location>
        <begin position="736"/>
        <end position="777"/>
    </location>
</feature>
<dbReference type="RefSeq" id="WP_239088850.1">
    <property type="nucleotide sequence ID" value="NZ_BAAAGZ010000009.1"/>
</dbReference>
<dbReference type="InterPro" id="IPR034193">
    <property type="entry name" value="PCSK9_ProteinaseK-like"/>
</dbReference>
<dbReference type="InterPro" id="IPR001919">
    <property type="entry name" value="CBD2"/>
</dbReference>
<dbReference type="InterPro" id="IPR008979">
    <property type="entry name" value="Galactose-bd-like_sf"/>
</dbReference>
<evidence type="ECO:0000313" key="11">
    <source>
        <dbReference type="EMBL" id="GIJ15168.1"/>
    </source>
</evidence>
<evidence type="ECO:0000256" key="5">
    <source>
        <dbReference type="PROSITE-ProRule" id="PRU01240"/>
    </source>
</evidence>
<dbReference type="SUPFAM" id="SSF54897">
    <property type="entry name" value="Protease propeptides/inhibitors"/>
    <property type="match status" value="1"/>
</dbReference>
<dbReference type="PROSITE" id="PS00136">
    <property type="entry name" value="SUBTILASE_ASP"/>
    <property type="match status" value="1"/>
</dbReference>
<evidence type="ECO:0000256" key="2">
    <source>
        <dbReference type="ARBA" id="ARBA00022670"/>
    </source>
</evidence>
<dbReference type="InterPro" id="IPR023827">
    <property type="entry name" value="Peptidase_S8_Asp-AS"/>
</dbReference>
<proteinExistence type="inferred from homology"/>
<keyword evidence="8" id="KW-0732">Signal</keyword>
<name>A0ABQ4IBM3_9ACTN</name>
<organism evidence="11 12">
    <name type="scientific">Micromonospora gifhornensis</name>
    <dbReference type="NCBI Taxonomy" id="84594"/>
    <lineage>
        <taxon>Bacteria</taxon>
        <taxon>Bacillati</taxon>
        <taxon>Actinomycetota</taxon>
        <taxon>Actinomycetes</taxon>
        <taxon>Micromonosporales</taxon>
        <taxon>Micromonosporaceae</taxon>
        <taxon>Micromonospora</taxon>
    </lineage>
</organism>
<dbReference type="SUPFAM" id="SSF49384">
    <property type="entry name" value="Carbohydrate-binding domain"/>
    <property type="match status" value="1"/>
</dbReference>
<feature type="active site" description="Charge relay system" evidence="5">
    <location>
        <position position="336"/>
    </location>
</feature>
<dbReference type="SMART" id="SM00637">
    <property type="entry name" value="CBD_II"/>
    <property type="match status" value="1"/>
</dbReference>
<dbReference type="InterPro" id="IPR050131">
    <property type="entry name" value="Peptidase_S8_subtilisin-like"/>
</dbReference>
<evidence type="ECO:0008006" key="13">
    <source>
        <dbReference type="Google" id="ProtNLM"/>
    </source>
</evidence>
<dbReference type="InterPro" id="IPR036852">
    <property type="entry name" value="Peptidase_S8/S53_dom_sf"/>
</dbReference>
<gene>
    <name evidence="11" type="ORF">Vgi01_18520</name>
</gene>
<dbReference type="Proteomes" id="UP000647860">
    <property type="component" value="Unassembled WGS sequence"/>
</dbReference>
<dbReference type="Gene3D" id="2.60.40.290">
    <property type="match status" value="1"/>
</dbReference>
<feature type="domain" description="P/Homo B" evidence="10">
    <location>
        <begin position="480"/>
        <end position="615"/>
    </location>
</feature>
<sequence>MAAAIVLALTAAAAPAVTAPAEGQILAAGGPSAVTGSYIVVLRDAAVGAKAVDTTARTLAERQGGNVGQVYRHALRGFEARLSERGARRLAANPAVASVTQNHTVSVADVQSPTPSWGLDRIDQRALPLDNSFTYPRVTPAVRAYVIDSGINATHTDFGGRAVSGWDFVDNDAEANDCYGHGTHVAGTLGGTTYGVAKDVQLVAVRVFNCIGRGTSAQVIAGVDWVTGDHDPGELAVANMSLGGVAYQPMVDAVQRSIADGVTYVVSAGNEDGADACTTTPASVPEAITVAATGPNDARAAFSNIGTCVDLFAPGVDIPSAFIDSNTATRTASGTSMAAPHVAGAAALVLANNPTYTPAQVTQALLDDATPGVVTDAGIGSPNRLLHVSATVPADDFTLTATPAEGAVTPGGTVSTTITGTVTRGAAQPVSLAVSGLPDGVTATFNPPNISSNGSTTLTISTAATMLAGSYTISVIGTGTSAIRPLAYQLRIDNTPGCVASDGTDRVISESYNLRAPITITGCPGAAARNSTIEVHIAHANVSQLDVRLISPSGDWYYLLDHTGGDATRVDYTFTNDLSSETANGTWQLYVSDNMNQGTGFLDSWTLNLAGVDLPPPACGGIATADVRIPENGTIESPISVTDCGRAPSTTSYVETNITHQYNRDLRLSLIAPDGQAFLLKESLVGSYRAHSREAFILDLSSKPTPGTWKLRVENVAPYAGMLDGWKLTLDGGPPATTPPPTTPPPTTPPPTTPPPTTPPPTTPPPTTPPPTTPPPGASCTAVYIVQDQWNGGFVANVTVTAGTTALNGWRVTLTLPSGASVVNVWNGVRSGTSGTVTVTNEQYNGRLTAGQTTSFGFQGAGNGSGTTATCTGS</sequence>
<evidence type="ECO:0000313" key="12">
    <source>
        <dbReference type="Proteomes" id="UP000647860"/>
    </source>
</evidence>
<dbReference type="Pfam" id="PF00553">
    <property type="entry name" value="CBM_2"/>
    <property type="match status" value="1"/>
</dbReference>
<comment type="similarity">
    <text evidence="1 5 6">Belongs to the peptidase S8 family.</text>
</comment>
<dbReference type="PRINTS" id="PR00723">
    <property type="entry name" value="SUBTILISIN"/>
</dbReference>
<dbReference type="PROSITE" id="PS51173">
    <property type="entry name" value="CBM2"/>
    <property type="match status" value="1"/>
</dbReference>
<protein>
    <recommendedName>
        <fullName evidence="13">Serine protease, subtilisin family</fullName>
    </recommendedName>
</protein>
<evidence type="ECO:0000256" key="4">
    <source>
        <dbReference type="ARBA" id="ARBA00022825"/>
    </source>
</evidence>
<comment type="caution">
    <text evidence="11">The sequence shown here is derived from an EMBL/GenBank/DDBJ whole genome shotgun (WGS) entry which is preliminary data.</text>
</comment>
<evidence type="ECO:0000256" key="6">
    <source>
        <dbReference type="RuleBase" id="RU003355"/>
    </source>
</evidence>
<dbReference type="InterPro" id="IPR010259">
    <property type="entry name" value="S8pro/Inhibitor_I9"/>
</dbReference>
<evidence type="ECO:0000256" key="3">
    <source>
        <dbReference type="ARBA" id="ARBA00022801"/>
    </source>
</evidence>
<reference evidence="11 12" key="1">
    <citation type="submission" date="2021-01" db="EMBL/GenBank/DDBJ databases">
        <title>Whole genome shotgun sequence of Verrucosispora gifhornensis NBRC 16317.</title>
        <authorList>
            <person name="Komaki H."/>
            <person name="Tamura T."/>
        </authorList>
    </citation>
    <scope>NUCLEOTIDE SEQUENCE [LARGE SCALE GENOMIC DNA]</scope>
    <source>
        <strain evidence="11 12">NBRC 16317</strain>
    </source>
</reference>
<dbReference type="Gene3D" id="3.30.70.80">
    <property type="entry name" value="Peptidase S8 propeptide/proteinase inhibitor I9"/>
    <property type="match status" value="1"/>
</dbReference>
<keyword evidence="3 5" id="KW-0378">Hydrolase</keyword>
<dbReference type="CDD" id="cd04077">
    <property type="entry name" value="Peptidases_S8_PCSK9_ProteinaseK_like"/>
    <property type="match status" value="1"/>
</dbReference>
<dbReference type="InterPro" id="IPR002884">
    <property type="entry name" value="P_dom"/>
</dbReference>
<feature type="active site" description="Charge relay system" evidence="5">
    <location>
        <position position="181"/>
    </location>
</feature>
<feature type="active site" description="Charge relay system" evidence="5">
    <location>
        <position position="148"/>
    </location>
</feature>
<dbReference type="InterPro" id="IPR037045">
    <property type="entry name" value="S8pro/Inhibitor_I9_sf"/>
</dbReference>
<accession>A0ABQ4IBM3</accession>
<dbReference type="InterPro" id="IPR012291">
    <property type="entry name" value="CBM2_carb-bd_dom_sf"/>
</dbReference>
<dbReference type="PROSITE" id="PS00138">
    <property type="entry name" value="SUBTILASE_SER"/>
    <property type="match status" value="1"/>
</dbReference>
<dbReference type="InterPro" id="IPR000209">
    <property type="entry name" value="Peptidase_S8/S53_dom"/>
</dbReference>
<feature type="domain" description="P/Homo B" evidence="10">
    <location>
        <begin position="616"/>
        <end position="736"/>
    </location>
</feature>
<evidence type="ECO:0000259" key="10">
    <source>
        <dbReference type="PROSITE" id="PS51829"/>
    </source>
</evidence>
<feature type="chain" id="PRO_5045283980" description="Serine protease, subtilisin family" evidence="8">
    <location>
        <begin position="19"/>
        <end position="874"/>
    </location>
</feature>
<keyword evidence="12" id="KW-1185">Reference proteome</keyword>
<dbReference type="PANTHER" id="PTHR43806:SF11">
    <property type="entry name" value="CEREVISIN-RELATED"/>
    <property type="match status" value="1"/>
</dbReference>
<dbReference type="Pfam" id="PF00082">
    <property type="entry name" value="Peptidase_S8"/>
    <property type="match status" value="1"/>
</dbReference>
<dbReference type="Gene3D" id="2.60.120.260">
    <property type="entry name" value="Galactose-binding domain-like"/>
    <property type="match status" value="2"/>
</dbReference>
<evidence type="ECO:0000256" key="8">
    <source>
        <dbReference type="SAM" id="SignalP"/>
    </source>
</evidence>
<feature type="region of interest" description="Disordered" evidence="7">
    <location>
        <begin position="727"/>
        <end position="779"/>
    </location>
</feature>
<dbReference type="Pfam" id="PF01483">
    <property type="entry name" value="P_proprotein"/>
    <property type="match status" value="2"/>
</dbReference>
<dbReference type="PROSITE" id="PS51829">
    <property type="entry name" value="P_HOMO_B"/>
    <property type="match status" value="2"/>
</dbReference>
<evidence type="ECO:0000256" key="7">
    <source>
        <dbReference type="SAM" id="MobiDB-lite"/>
    </source>
</evidence>
<dbReference type="PROSITE" id="PS00137">
    <property type="entry name" value="SUBTILASE_HIS"/>
    <property type="match status" value="1"/>
</dbReference>
<dbReference type="PROSITE" id="PS51892">
    <property type="entry name" value="SUBTILASE"/>
    <property type="match status" value="1"/>
</dbReference>
<dbReference type="EMBL" id="BOPA01000014">
    <property type="protein sequence ID" value="GIJ15168.1"/>
    <property type="molecule type" value="Genomic_DNA"/>
</dbReference>
<dbReference type="InterPro" id="IPR022398">
    <property type="entry name" value="Peptidase_S8_His-AS"/>
</dbReference>
<keyword evidence="4 5" id="KW-0720">Serine protease</keyword>
<dbReference type="SUPFAM" id="SSF49785">
    <property type="entry name" value="Galactose-binding domain-like"/>
    <property type="match status" value="2"/>
</dbReference>
<dbReference type="InterPro" id="IPR008965">
    <property type="entry name" value="CBM2/CBM3_carb-bd_dom_sf"/>
</dbReference>
<evidence type="ECO:0000256" key="1">
    <source>
        <dbReference type="ARBA" id="ARBA00011073"/>
    </source>
</evidence>
<evidence type="ECO:0000259" key="9">
    <source>
        <dbReference type="PROSITE" id="PS51173"/>
    </source>
</evidence>
<dbReference type="SUPFAM" id="SSF52743">
    <property type="entry name" value="Subtilisin-like"/>
    <property type="match status" value="1"/>
</dbReference>
<dbReference type="InterPro" id="IPR023828">
    <property type="entry name" value="Peptidase_S8_Ser-AS"/>
</dbReference>
<dbReference type="Gene3D" id="3.40.50.200">
    <property type="entry name" value="Peptidase S8/S53 domain"/>
    <property type="match status" value="1"/>
</dbReference>
<dbReference type="PANTHER" id="PTHR43806">
    <property type="entry name" value="PEPTIDASE S8"/>
    <property type="match status" value="1"/>
</dbReference>
<dbReference type="InterPro" id="IPR015500">
    <property type="entry name" value="Peptidase_S8_subtilisin-rel"/>
</dbReference>
<dbReference type="Pfam" id="PF05922">
    <property type="entry name" value="Inhibitor_I9"/>
    <property type="match status" value="1"/>
</dbReference>
<feature type="signal peptide" evidence="8">
    <location>
        <begin position="1"/>
        <end position="18"/>
    </location>
</feature>
<feature type="domain" description="CBM2" evidence="9">
    <location>
        <begin position="773"/>
        <end position="874"/>
    </location>
</feature>
<keyword evidence="2 5" id="KW-0645">Protease</keyword>